<gene>
    <name evidence="2" type="ORF">CKY47_06320</name>
</gene>
<protein>
    <submittedName>
        <fullName evidence="2">Tryptophan halogenase</fullName>
    </submittedName>
</protein>
<dbReference type="Pfam" id="PF04820">
    <property type="entry name" value="Trp_halogenase"/>
    <property type="match status" value="1"/>
</dbReference>
<evidence type="ECO:0000313" key="3">
    <source>
        <dbReference type="Proteomes" id="UP001225605"/>
    </source>
</evidence>
<evidence type="ECO:0000256" key="1">
    <source>
        <dbReference type="ARBA" id="ARBA00038396"/>
    </source>
</evidence>
<evidence type="ECO:0000313" key="2">
    <source>
        <dbReference type="EMBL" id="MDQ2583604.1"/>
    </source>
</evidence>
<dbReference type="InterPro" id="IPR006905">
    <property type="entry name" value="Flavin_halogenase"/>
</dbReference>
<dbReference type="PANTHER" id="PTHR43747:SF4">
    <property type="entry name" value="FLAVIN-DEPENDENT TRYPTOPHAN HALOGENASE"/>
    <property type="match status" value="1"/>
</dbReference>
<dbReference type="PANTHER" id="PTHR43747">
    <property type="entry name" value="FAD-BINDING PROTEIN"/>
    <property type="match status" value="1"/>
</dbReference>
<dbReference type="Gene3D" id="3.50.50.60">
    <property type="entry name" value="FAD/NAD(P)-binding domain"/>
    <property type="match status" value="1"/>
</dbReference>
<dbReference type="PIRSF" id="PIRSF011396">
    <property type="entry name" value="Trp_halogenase"/>
    <property type="match status" value="1"/>
</dbReference>
<name>A0ABU0WX09_9PSEU</name>
<accession>A0ABU0WX09</accession>
<dbReference type="SUPFAM" id="SSF51905">
    <property type="entry name" value="FAD/NAD(P)-binding domain"/>
    <property type="match status" value="1"/>
</dbReference>
<reference evidence="2 3" key="1">
    <citation type="submission" date="2017-06" db="EMBL/GenBank/DDBJ databases">
        <title>Cultured bacterium strain Saccharothrix yanglingensis Hhs.015.</title>
        <authorList>
            <person name="Xia Y."/>
        </authorList>
    </citation>
    <scope>NUCLEOTIDE SEQUENCE [LARGE SCALE GENOMIC DNA]</scope>
    <source>
        <strain evidence="2 3">Hhs.015</strain>
    </source>
</reference>
<dbReference type="InterPro" id="IPR036188">
    <property type="entry name" value="FAD/NAD-bd_sf"/>
</dbReference>
<dbReference type="RefSeq" id="WP_306744714.1">
    <property type="nucleotide sequence ID" value="NZ_NSDM01000002.1"/>
</dbReference>
<comment type="caution">
    <text evidence="2">The sequence shown here is derived from an EMBL/GenBank/DDBJ whole genome shotgun (WGS) entry which is preliminary data.</text>
</comment>
<sequence>MSDRIGKILIVGGGTAGWMAGSYLGKALSGTAEVTVLQAPDIPTLGVGEATIPNLQTAFFDFLGIPEDEWMRECNASYKAAIKFINWRTPGPSSPHARPLDDGSGRGDHFYHSFGLLKFHERIPLSHYWFHRRRHGATDEPFDYACYKEPALLDAGKSPRRLDGTPVTNYAWHFDARLVADYLRRFATEKLGVRHVEDRVERVTRDANGLIESVTTATGRTFTADLFIDCSGFRGLLINKELGEPFLDMSDHLLNNSAVASAVPHDDEADGVEPYTSSIAMSAGWTWKIPMLGRFGTGYVYSSDFIDQDDAVREFCALWGLDPDTAPLNKIRFRVGRNRRAWVGNCVSIGTSSCFVEPLESTGIYFTYAALFQLVKHFPDKGFNPVLIDRFNREIETMFDDTRDFIQAHFYFSPRDDTPFWRANKELRLADSMREKVEAYRAGLAINPPASDDAQHYYGNFEEEFRNFWNNSNYYCVLAGLGVVPDAPLPLLEHMPEATRTVEPVFDDIRRQRERLLDELPSTYEFLLRQHGR</sequence>
<dbReference type="InterPro" id="IPR033856">
    <property type="entry name" value="Trp_halogen"/>
</dbReference>
<dbReference type="EMBL" id="NSDM01000002">
    <property type="protein sequence ID" value="MDQ2583604.1"/>
    <property type="molecule type" value="Genomic_DNA"/>
</dbReference>
<proteinExistence type="inferred from homology"/>
<dbReference type="InterPro" id="IPR050816">
    <property type="entry name" value="Flavin-dep_Halogenase_NPB"/>
</dbReference>
<dbReference type="Proteomes" id="UP001225605">
    <property type="component" value="Unassembled WGS sequence"/>
</dbReference>
<keyword evidence="3" id="KW-1185">Reference proteome</keyword>
<comment type="similarity">
    <text evidence="1">Belongs to the flavin-dependent halogenase family. Bacterial tryptophan halogenase subfamily.</text>
</comment>
<organism evidence="2 3">
    <name type="scientific">Saccharothrix yanglingensis</name>
    <dbReference type="NCBI Taxonomy" id="659496"/>
    <lineage>
        <taxon>Bacteria</taxon>
        <taxon>Bacillati</taxon>
        <taxon>Actinomycetota</taxon>
        <taxon>Actinomycetes</taxon>
        <taxon>Pseudonocardiales</taxon>
        <taxon>Pseudonocardiaceae</taxon>
        <taxon>Saccharothrix</taxon>
    </lineage>
</organism>